<dbReference type="SMART" id="SM00055">
    <property type="entry name" value="FCH"/>
    <property type="match status" value="1"/>
</dbReference>
<dbReference type="InterPro" id="IPR027267">
    <property type="entry name" value="AH/BAR_dom_sf"/>
</dbReference>
<dbReference type="FunFam" id="1.20.1270.60:FF:000073">
    <property type="entry name" value="RhoGAP and Fes/CIP4 domain protein"/>
    <property type="match status" value="1"/>
</dbReference>
<dbReference type="GO" id="GO:0007264">
    <property type="term" value="P:small GTPase-mediated signal transduction"/>
    <property type="evidence" value="ECO:0007669"/>
    <property type="project" value="TreeGrafter"/>
</dbReference>
<evidence type="ECO:0000313" key="7">
    <source>
        <dbReference type="Proteomes" id="UP001276659"/>
    </source>
</evidence>
<dbReference type="AlphaFoldDB" id="A0AAD9YXH7"/>
<dbReference type="Pfam" id="PF00611">
    <property type="entry name" value="FCH"/>
    <property type="match status" value="1"/>
</dbReference>
<dbReference type="SUPFAM" id="SSF46785">
    <property type="entry name" value="Winged helix' DNA-binding domain"/>
    <property type="match status" value="1"/>
</dbReference>
<dbReference type="PANTHER" id="PTHR23065">
    <property type="entry name" value="PROLINE-SERINE-THREONINE PHOSPHATASE INTERACTING PROTEIN 1"/>
    <property type="match status" value="1"/>
</dbReference>
<feature type="compositionally biased region" description="Low complexity" evidence="2">
    <location>
        <begin position="782"/>
        <end position="797"/>
    </location>
</feature>
<dbReference type="GO" id="GO:0005886">
    <property type="term" value="C:plasma membrane"/>
    <property type="evidence" value="ECO:0007669"/>
    <property type="project" value="TreeGrafter"/>
</dbReference>
<keyword evidence="1" id="KW-0175">Coiled coil</keyword>
<feature type="domain" description="F-BAR" evidence="5">
    <location>
        <begin position="2"/>
        <end position="434"/>
    </location>
</feature>
<keyword evidence="7" id="KW-1185">Reference proteome</keyword>
<evidence type="ECO:0000259" key="5">
    <source>
        <dbReference type="PROSITE" id="PS51741"/>
    </source>
</evidence>
<proteinExistence type="predicted"/>
<dbReference type="Gene3D" id="1.10.10.10">
    <property type="entry name" value="Winged helix-like DNA-binding domain superfamily/Winged helix DNA-binding domain"/>
    <property type="match status" value="1"/>
</dbReference>
<evidence type="ECO:0000256" key="1">
    <source>
        <dbReference type="PROSITE-ProRule" id="PRU01077"/>
    </source>
</evidence>
<feature type="domain" description="Rho-GAP" evidence="4">
    <location>
        <begin position="468"/>
        <end position="666"/>
    </location>
</feature>
<dbReference type="InterPro" id="IPR036390">
    <property type="entry name" value="WH_DNA-bd_sf"/>
</dbReference>
<dbReference type="SUPFAM" id="SSF103657">
    <property type="entry name" value="BAR/IMD domain-like"/>
    <property type="match status" value="1"/>
</dbReference>
<dbReference type="CDD" id="cd04436">
    <property type="entry name" value="DEP_fRgd2"/>
    <property type="match status" value="1"/>
</dbReference>
<organism evidence="6 7">
    <name type="scientific">Lepraria neglecta</name>
    <dbReference type="NCBI Taxonomy" id="209136"/>
    <lineage>
        <taxon>Eukaryota</taxon>
        <taxon>Fungi</taxon>
        <taxon>Dikarya</taxon>
        <taxon>Ascomycota</taxon>
        <taxon>Pezizomycotina</taxon>
        <taxon>Lecanoromycetes</taxon>
        <taxon>OSLEUM clade</taxon>
        <taxon>Lecanoromycetidae</taxon>
        <taxon>Lecanorales</taxon>
        <taxon>Lecanorineae</taxon>
        <taxon>Stereocaulaceae</taxon>
        <taxon>Lepraria</taxon>
    </lineage>
</organism>
<dbReference type="PANTHER" id="PTHR23065:SF17">
    <property type="entry name" value="RHO-GTPASE-ACTIVATING PROTEIN RGD2"/>
    <property type="match status" value="1"/>
</dbReference>
<evidence type="ECO:0000313" key="6">
    <source>
        <dbReference type="EMBL" id="KAK3167924.1"/>
    </source>
</evidence>
<dbReference type="InterPro" id="IPR000591">
    <property type="entry name" value="DEP_dom"/>
</dbReference>
<dbReference type="PROSITE" id="PS50238">
    <property type="entry name" value="RHOGAP"/>
    <property type="match status" value="1"/>
</dbReference>
<name>A0AAD9YXH7_9LECA</name>
<dbReference type="Gene3D" id="1.10.555.10">
    <property type="entry name" value="Rho GTPase activation protein"/>
    <property type="match status" value="1"/>
</dbReference>
<protein>
    <recommendedName>
        <fullName evidence="8">Rho-GTPase-activating protein 8</fullName>
    </recommendedName>
</protein>
<dbReference type="InterPro" id="IPR036388">
    <property type="entry name" value="WH-like_DNA-bd_sf"/>
</dbReference>
<feature type="region of interest" description="Disordered" evidence="2">
    <location>
        <begin position="710"/>
        <end position="901"/>
    </location>
</feature>
<evidence type="ECO:0000256" key="2">
    <source>
        <dbReference type="SAM" id="MobiDB-lite"/>
    </source>
</evidence>
<feature type="compositionally biased region" description="Basic and acidic residues" evidence="2">
    <location>
        <begin position="886"/>
        <end position="901"/>
    </location>
</feature>
<dbReference type="PROSITE" id="PS50186">
    <property type="entry name" value="DEP"/>
    <property type="match status" value="1"/>
</dbReference>
<dbReference type="Pfam" id="PF00620">
    <property type="entry name" value="RhoGAP"/>
    <property type="match status" value="1"/>
</dbReference>
<dbReference type="GO" id="GO:0000935">
    <property type="term" value="C:division septum"/>
    <property type="evidence" value="ECO:0007669"/>
    <property type="project" value="TreeGrafter"/>
</dbReference>
<evidence type="ECO:0008006" key="8">
    <source>
        <dbReference type="Google" id="ProtNLM"/>
    </source>
</evidence>
<dbReference type="SUPFAM" id="SSF48350">
    <property type="entry name" value="GTPase activation domain, GAP"/>
    <property type="match status" value="1"/>
</dbReference>
<dbReference type="Proteomes" id="UP001276659">
    <property type="component" value="Unassembled WGS sequence"/>
</dbReference>
<feature type="compositionally biased region" description="Polar residues" evidence="2">
    <location>
        <begin position="819"/>
        <end position="834"/>
    </location>
</feature>
<dbReference type="PROSITE" id="PS51741">
    <property type="entry name" value="F_BAR"/>
    <property type="match status" value="1"/>
</dbReference>
<evidence type="ECO:0000259" key="4">
    <source>
        <dbReference type="PROSITE" id="PS50238"/>
    </source>
</evidence>
<feature type="compositionally biased region" description="Acidic residues" evidence="2">
    <location>
        <begin position="187"/>
        <end position="196"/>
    </location>
</feature>
<gene>
    <name evidence="6" type="ORF">OEA41_004370</name>
</gene>
<dbReference type="FunFam" id="1.10.555.10:FF:000044">
    <property type="entry name" value="Rho-gtpase-activating protein 8"/>
    <property type="match status" value="1"/>
</dbReference>
<comment type="caution">
    <text evidence="6">The sequence shown here is derived from an EMBL/GenBank/DDBJ whole genome shotgun (WGS) entry which is preliminary data.</text>
</comment>
<dbReference type="InterPro" id="IPR000198">
    <property type="entry name" value="RhoGAP_dom"/>
</dbReference>
<feature type="region of interest" description="Disordered" evidence="2">
    <location>
        <begin position="164"/>
        <end position="196"/>
    </location>
</feature>
<dbReference type="InterPro" id="IPR031160">
    <property type="entry name" value="F_BAR_dom"/>
</dbReference>
<dbReference type="GO" id="GO:0005737">
    <property type="term" value="C:cytoplasm"/>
    <property type="evidence" value="ECO:0007669"/>
    <property type="project" value="TreeGrafter"/>
</dbReference>
<accession>A0AAD9YXH7</accession>
<dbReference type="GO" id="GO:0005096">
    <property type="term" value="F:GTPase activator activity"/>
    <property type="evidence" value="ECO:0007669"/>
    <property type="project" value="TreeGrafter"/>
</dbReference>
<dbReference type="InterPro" id="IPR001060">
    <property type="entry name" value="FCH_dom"/>
</dbReference>
<dbReference type="Gene3D" id="1.20.1270.60">
    <property type="entry name" value="Arfaptin homology (AH) domain/BAR domain"/>
    <property type="match status" value="2"/>
</dbReference>
<feature type="region of interest" description="Disordered" evidence="2">
    <location>
        <begin position="338"/>
        <end position="358"/>
    </location>
</feature>
<evidence type="ECO:0000259" key="3">
    <source>
        <dbReference type="PROSITE" id="PS50186"/>
    </source>
</evidence>
<reference evidence="6" key="1">
    <citation type="submission" date="2022-11" db="EMBL/GenBank/DDBJ databases">
        <title>Chromosomal genome sequence assembly and mating type (MAT) locus characterization of the leprose asexual lichenized fungus Lepraria neglecta (Nyl.) Erichsen.</title>
        <authorList>
            <person name="Allen J.L."/>
            <person name="Pfeffer B."/>
        </authorList>
    </citation>
    <scope>NUCLEOTIDE SEQUENCE</scope>
    <source>
        <strain evidence="6">Allen 5258</strain>
    </source>
</reference>
<dbReference type="EMBL" id="JASNWA010000010">
    <property type="protein sequence ID" value="KAK3167924.1"/>
    <property type="molecule type" value="Genomic_DNA"/>
</dbReference>
<dbReference type="GO" id="GO:0007010">
    <property type="term" value="P:cytoskeleton organization"/>
    <property type="evidence" value="ECO:0007669"/>
    <property type="project" value="TreeGrafter"/>
</dbReference>
<dbReference type="InterPro" id="IPR008936">
    <property type="entry name" value="Rho_GTPase_activation_prot"/>
</dbReference>
<dbReference type="Pfam" id="PF00610">
    <property type="entry name" value="DEP"/>
    <property type="match status" value="1"/>
</dbReference>
<dbReference type="SMART" id="SM00324">
    <property type="entry name" value="RhoGAP"/>
    <property type="match status" value="1"/>
</dbReference>
<dbReference type="CDD" id="cd04399">
    <property type="entry name" value="RhoGAP_fRGD2"/>
    <property type="match status" value="1"/>
</dbReference>
<sequence>MPGFADSFWSGDYAGGLGVLFGKLQQGVIENQQVLTIARMRADAEEMYGRKLADIAPTTDKMTGGFARDDGASLRKAYEGVRGEMEEAAKNHKRIASNISELVVIPFSRWCEAHEGRVQNSQDDLQARMKAHDKQAEYVRKLRSAYFNKCRLLEDLEEENKLAFQSPEKDVSSPKLAPPTIKLPDPQETEEEEPVEIGDETYDPEQVKKILTHMLNTIKLGEVKVPILGTYQNVSTGSDITDYIQRHMGATSVSYAERVGQDLVTHGFLRLIGNVGSTFANSSKMSYQWRPKVFKVTGILEKKKPLDRVSSIGSTTDSIEPPIVGSMGEMISTWNPLNNAHPNETPAGKLRRESDEADERYKSSVRRLDELRCQLEEKMIDHLKFMERCELDRLKAIKAVVLDFSGAISNAIPSLQSTVDNMMLYQETVQPAGDLRYLLENYRTGAFVPRVQVYDNYYNTVDEQTFGVDLEARARADRKRVPIIVTTILTFLDNHYPDLDGDEARRGIWLVDVPLAATHHLRKVINTGKAIPREVLERYEIPIVASALKLYLLELPDSLVSSQVYEIIKTIYSTPDSSTSAQTRISVLQNTLGQLRLANIATLDALTTHFTRLIELTSADEPYVSDLANNLAPCILRPRTDTAITMHEKHSYRLTRDLFAHKEEIFGELKRASTLSHTPSGGNASNAARIRAISTDESNRRANMEARNRAIASKSRNSSPAPHANGRTHRRDRSSDPPATRFPVHTSSPTANDGPRRGAVRASLEVPDEGTSPVVERTSKQSSVSNMINNINNNNNSTTKPIPEDPPQAQEPEQHDSNYTHYTASEDTNGTATFSEKRDSLGRSSRFPPRKSGAAGSMVRNAIGSRSSVESGMGNRDSMASLGSEGGERHGVQLSDKPMDD</sequence>
<feature type="domain" description="DEP" evidence="3">
    <location>
        <begin position="230"/>
        <end position="298"/>
    </location>
</feature>
<dbReference type="FunFam" id="1.20.1270.60:FF:000050">
    <property type="entry name" value="RhoGAP and Fes/CIP4 domain protein"/>
    <property type="match status" value="1"/>
</dbReference>